<accession>A0A381FFC0</accession>
<evidence type="ECO:0000256" key="1">
    <source>
        <dbReference type="SAM" id="Coils"/>
    </source>
</evidence>
<evidence type="ECO:0000313" key="2">
    <source>
        <dbReference type="EMBL" id="SUX45158.1"/>
    </source>
</evidence>
<organism evidence="2 3">
    <name type="scientific">Chryseobacterium indoltheticum</name>
    <dbReference type="NCBI Taxonomy" id="254"/>
    <lineage>
        <taxon>Bacteria</taxon>
        <taxon>Pseudomonadati</taxon>
        <taxon>Bacteroidota</taxon>
        <taxon>Flavobacteriia</taxon>
        <taxon>Flavobacteriales</taxon>
        <taxon>Weeksellaceae</taxon>
        <taxon>Chryseobacterium group</taxon>
        <taxon>Chryseobacterium</taxon>
    </lineage>
</organism>
<keyword evidence="1" id="KW-0175">Coiled coil</keyword>
<dbReference type="EMBL" id="UFVR01000004">
    <property type="protein sequence ID" value="SUX45158.1"/>
    <property type="molecule type" value="Genomic_DNA"/>
</dbReference>
<feature type="coiled-coil region" evidence="1">
    <location>
        <begin position="29"/>
        <end position="59"/>
    </location>
</feature>
<reference evidence="2 3" key="1">
    <citation type="submission" date="2018-06" db="EMBL/GenBank/DDBJ databases">
        <authorList>
            <consortium name="Pathogen Informatics"/>
            <person name="Doyle S."/>
        </authorList>
    </citation>
    <scope>NUCLEOTIDE SEQUENCE [LARGE SCALE GENOMIC DNA]</scope>
    <source>
        <strain evidence="2 3">NCTC13532</strain>
    </source>
</reference>
<protein>
    <submittedName>
        <fullName evidence="2">Uncharacterized protein</fullName>
    </submittedName>
</protein>
<dbReference type="RefSeq" id="WP_115619592.1">
    <property type="nucleotide sequence ID" value="NZ_UFVR01000004.1"/>
</dbReference>
<dbReference type="AlphaFoldDB" id="A0A381FFC0"/>
<gene>
    <name evidence="2" type="ORF">NCTC13532_01158</name>
</gene>
<sequence length="306" mass="35554">MDINKIKYNIDFLTEEVKLLSLKLIDNDSPILKTQIESLNLEIRNLQNELRKYNEIRNKEVISLRLMGEIAKNGTFPLISVGGITDSFANAIFKTSQYLQYGIKGGKKIEKILNENLDLRLEALGQGSTIFYISAKTNPDLFGNSIIQNSLESTFELLRSEQPHDLIENIENIGINSAKYYKNFFGELLKDNLEIEISWEDYNFETKKWFGTKQKLLQFYNTFDNINTLEPEYLVDDFEIITLSLKNRIEARDIISDKIINIKYSQDFIDLIKTLHVGEVVTLNYSKTTIINEVTKKEKFQFNLME</sequence>
<evidence type="ECO:0000313" key="3">
    <source>
        <dbReference type="Proteomes" id="UP000254282"/>
    </source>
</evidence>
<proteinExistence type="predicted"/>
<name>A0A381FFC0_9FLAO</name>
<dbReference type="Proteomes" id="UP000254282">
    <property type="component" value="Unassembled WGS sequence"/>
</dbReference>